<reference evidence="2" key="1">
    <citation type="journal article" date="2024" name="Proc. Natl. Acad. Sci. U.S.A.">
        <title>Extraordinary preservation of gene collinearity over three hundred million years revealed in homosporous lycophytes.</title>
        <authorList>
            <person name="Li C."/>
            <person name="Wickell D."/>
            <person name="Kuo L.Y."/>
            <person name="Chen X."/>
            <person name="Nie B."/>
            <person name="Liao X."/>
            <person name="Peng D."/>
            <person name="Ji J."/>
            <person name="Jenkins J."/>
            <person name="Williams M."/>
            <person name="Shu S."/>
            <person name="Plott C."/>
            <person name="Barry K."/>
            <person name="Rajasekar S."/>
            <person name="Grimwood J."/>
            <person name="Han X."/>
            <person name="Sun S."/>
            <person name="Hou Z."/>
            <person name="He W."/>
            <person name="Dai G."/>
            <person name="Sun C."/>
            <person name="Schmutz J."/>
            <person name="Leebens-Mack J.H."/>
            <person name="Li F.W."/>
            <person name="Wang L."/>
        </authorList>
    </citation>
    <scope>NUCLEOTIDE SEQUENCE [LARGE SCALE GENOMIC DNA]</scope>
    <source>
        <strain evidence="2">cv. PW_Plant_1</strain>
    </source>
</reference>
<gene>
    <name evidence="1" type="ORF">O6H91_12G095100</name>
</gene>
<accession>A0ACC2C503</accession>
<organism evidence="1 2">
    <name type="scientific">Diphasiastrum complanatum</name>
    <name type="common">Issler's clubmoss</name>
    <name type="synonym">Lycopodium complanatum</name>
    <dbReference type="NCBI Taxonomy" id="34168"/>
    <lineage>
        <taxon>Eukaryota</taxon>
        <taxon>Viridiplantae</taxon>
        <taxon>Streptophyta</taxon>
        <taxon>Embryophyta</taxon>
        <taxon>Tracheophyta</taxon>
        <taxon>Lycopodiopsida</taxon>
        <taxon>Lycopodiales</taxon>
        <taxon>Lycopodiaceae</taxon>
        <taxon>Lycopodioideae</taxon>
        <taxon>Diphasiastrum</taxon>
    </lineage>
</organism>
<evidence type="ECO:0000313" key="1">
    <source>
        <dbReference type="EMBL" id="KAJ7537064.1"/>
    </source>
</evidence>
<proteinExistence type="predicted"/>
<protein>
    <submittedName>
        <fullName evidence="1">Uncharacterized protein</fullName>
    </submittedName>
</protein>
<dbReference type="Proteomes" id="UP001162992">
    <property type="component" value="Chromosome 12"/>
</dbReference>
<name>A0ACC2C503_DIPCM</name>
<dbReference type="EMBL" id="CM055103">
    <property type="protein sequence ID" value="KAJ7537064.1"/>
    <property type="molecule type" value="Genomic_DNA"/>
</dbReference>
<sequence length="114" mass="12846">MAVEVPKSRKPRMKVMAKRTLTLLSQLRTKHRSRDELPATEGKEGKPDQCSDVSIVVSDSESLSVLSEEDAQRNLAESTLKTKEDVQEVNPSFADEITIAWNELLILLLRNLQL</sequence>
<comment type="caution">
    <text evidence="1">The sequence shown here is derived from an EMBL/GenBank/DDBJ whole genome shotgun (WGS) entry which is preliminary data.</text>
</comment>
<evidence type="ECO:0000313" key="2">
    <source>
        <dbReference type="Proteomes" id="UP001162992"/>
    </source>
</evidence>
<keyword evidence="2" id="KW-1185">Reference proteome</keyword>